<dbReference type="SUPFAM" id="SSF56784">
    <property type="entry name" value="HAD-like"/>
    <property type="match status" value="1"/>
</dbReference>
<dbReference type="GO" id="GO:0016787">
    <property type="term" value="F:hydrolase activity"/>
    <property type="evidence" value="ECO:0007669"/>
    <property type="project" value="UniProtKB-KW"/>
</dbReference>
<name>A0A975U846_9VIBR</name>
<reference evidence="1" key="1">
    <citation type="submission" date="2021-06" db="EMBL/GenBank/DDBJ databases">
        <title>Vibrio nov. sp., novel gut bacterium isolated from Yellow Sea oyster.</title>
        <authorList>
            <person name="Muhammad N."/>
            <person name="Nguyen T.H."/>
            <person name="Lee Y.-J."/>
            <person name="Ko J."/>
            <person name="Kim S.-G."/>
        </authorList>
    </citation>
    <scope>NUCLEOTIDE SEQUENCE</scope>
    <source>
        <strain evidence="1">OG9-811</strain>
    </source>
</reference>
<sequence length="158" mass="17632">MSRIYLFDWGDTLMIDNPSLPGKMCDWPQVEATPHALETLRRLSQRAEIYIATNAENSVEADVRNAFLRVGLDDYIQGYFCKQTLGVSKGTPLFYHMIIERLNAVPAAVTMVGDTLENDILPAAEAGLQTIWYNPGHQPFTSTYAGPVVHCLTDILDL</sequence>
<proteinExistence type="predicted"/>
<dbReference type="Gene3D" id="3.40.50.1000">
    <property type="entry name" value="HAD superfamily/HAD-like"/>
    <property type="match status" value="1"/>
</dbReference>
<dbReference type="Pfam" id="PF00702">
    <property type="entry name" value="Hydrolase"/>
    <property type="match status" value="1"/>
</dbReference>
<keyword evidence="2" id="KW-1185">Reference proteome</keyword>
<dbReference type="Proteomes" id="UP000694232">
    <property type="component" value="Chromosome 2"/>
</dbReference>
<dbReference type="InterPro" id="IPR036412">
    <property type="entry name" value="HAD-like_sf"/>
</dbReference>
<keyword evidence="1" id="KW-0378">Hydrolase</keyword>
<accession>A0A975U846</accession>
<dbReference type="PANTHER" id="PTHR47478">
    <property type="match status" value="1"/>
</dbReference>
<dbReference type="KEGG" id="vos:KNV97_01100"/>
<dbReference type="EMBL" id="CP076642">
    <property type="protein sequence ID" value="QXO16152.1"/>
    <property type="molecule type" value="Genomic_DNA"/>
</dbReference>
<organism evidence="1 2">
    <name type="scientific">Vibrio ostreae</name>
    <dbReference type="NCBI Taxonomy" id="2841925"/>
    <lineage>
        <taxon>Bacteria</taxon>
        <taxon>Pseudomonadati</taxon>
        <taxon>Pseudomonadota</taxon>
        <taxon>Gammaproteobacteria</taxon>
        <taxon>Vibrionales</taxon>
        <taxon>Vibrionaceae</taxon>
        <taxon>Vibrio</taxon>
    </lineage>
</organism>
<evidence type="ECO:0000313" key="2">
    <source>
        <dbReference type="Proteomes" id="UP000694232"/>
    </source>
</evidence>
<dbReference type="InterPro" id="IPR052550">
    <property type="entry name" value="Pyrimidine_5'-ntase_YjjG"/>
</dbReference>
<dbReference type="InterPro" id="IPR023214">
    <property type="entry name" value="HAD_sf"/>
</dbReference>
<gene>
    <name evidence="1" type="ORF">KNV97_01100</name>
</gene>
<dbReference type="RefSeq" id="WP_136485905.1">
    <property type="nucleotide sequence ID" value="NZ_CP076642.1"/>
</dbReference>
<dbReference type="AlphaFoldDB" id="A0A975U846"/>
<dbReference type="PANTHER" id="PTHR47478:SF1">
    <property type="entry name" value="PYRIMIDINE 5'-NUCLEOTIDASE YJJG"/>
    <property type="match status" value="1"/>
</dbReference>
<protein>
    <submittedName>
        <fullName evidence="1">HAD family hydrolase</fullName>
    </submittedName>
</protein>
<evidence type="ECO:0000313" key="1">
    <source>
        <dbReference type="EMBL" id="QXO16152.1"/>
    </source>
</evidence>